<dbReference type="InterPro" id="IPR024211">
    <property type="entry name" value="DUF3841"/>
</dbReference>
<sequence length="200" mass="23587">MFGLLTVKKDAFGGMMSERVRIWTKQHKDILDVLEKEGRYTVKKEYIEQKMEDHTNLYLGAYDWFFHTASQFVTPPPDVEYPIWVSLSKEESIQNSEGNVVLELEINKNQLIIVDLLKWGNIVNYMFIPKDLADQKEHTKLLEKYGIDDCTACMTPFYPSIKQKIEKSRERLFDDTTVLGEMKVGTIWEIRKEWILRIKT</sequence>
<dbReference type="AlphaFoldDB" id="A0A4P5P3S6"/>
<organism evidence="1 2">
    <name type="scientific">Enterococcus florum</name>
    <dbReference type="NCBI Taxonomy" id="2480627"/>
    <lineage>
        <taxon>Bacteria</taxon>
        <taxon>Bacillati</taxon>
        <taxon>Bacillota</taxon>
        <taxon>Bacilli</taxon>
        <taxon>Lactobacillales</taxon>
        <taxon>Enterococcaceae</taxon>
        <taxon>Enterococcus</taxon>
    </lineage>
</organism>
<dbReference type="RefSeq" id="WP_227873694.1">
    <property type="nucleotide sequence ID" value="NZ_BJCC01000001.1"/>
</dbReference>
<gene>
    <name evidence="1" type="ORF">NRIC_01210</name>
</gene>
<keyword evidence="2" id="KW-1185">Reference proteome</keyword>
<name>A0A4P5P3S6_9ENTE</name>
<evidence type="ECO:0000313" key="2">
    <source>
        <dbReference type="Proteomes" id="UP000290567"/>
    </source>
</evidence>
<dbReference type="EMBL" id="BJCC01000001">
    <property type="protein sequence ID" value="GCF92230.1"/>
    <property type="molecule type" value="Genomic_DNA"/>
</dbReference>
<accession>A0A4P5P3S6</accession>
<comment type="caution">
    <text evidence="1">The sequence shown here is derived from an EMBL/GenBank/DDBJ whole genome shotgun (WGS) entry which is preliminary data.</text>
</comment>
<dbReference type="Proteomes" id="UP000290567">
    <property type="component" value="Unassembled WGS sequence"/>
</dbReference>
<evidence type="ECO:0000313" key="1">
    <source>
        <dbReference type="EMBL" id="GCF92230.1"/>
    </source>
</evidence>
<protein>
    <recommendedName>
        <fullName evidence="3">DUF3841 domain-containing protein</fullName>
    </recommendedName>
</protein>
<dbReference type="Pfam" id="PF12952">
    <property type="entry name" value="DUF3841"/>
    <property type="match status" value="1"/>
</dbReference>
<proteinExistence type="predicted"/>
<evidence type="ECO:0008006" key="3">
    <source>
        <dbReference type="Google" id="ProtNLM"/>
    </source>
</evidence>
<reference evidence="2" key="1">
    <citation type="submission" date="2019-02" db="EMBL/GenBank/DDBJ databases">
        <title>Draft genome sequence of Enterococcus sp. Gos25-1.</title>
        <authorList>
            <person name="Tanaka N."/>
            <person name="Shiwa Y."/>
            <person name="Fujita N."/>
        </authorList>
    </citation>
    <scope>NUCLEOTIDE SEQUENCE [LARGE SCALE GENOMIC DNA]</scope>
    <source>
        <strain evidence="2">Gos25-1</strain>
    </source>
</reference>